<evidence type="ECO:0000256" key="2">
    <source>
        <dbReference type="ARBA" id="ARBA00004687"/>
    </source>
</evidence>
<feature type="transmembrane region" description="Helical" evidence="11">
    <location>
        <begin position="239"/>
        <end position="264"/>
    </location>
</feature>
<evidence type="ECO:0000256" key="12">
    <source>
        <dbReference type="SAM" id="SignalP"/>
    </source>
</evidence>
<name>C3YJY6_BRAFL</name>
<evidence type="ECO:0000256" key="6">
    <source>
        <dbReference type="ARBA" id="ARBA00022692"/>
    </source>
</evidence>
<dbReference type="PANTHER" id="PTHR22760:SF3">
    <property type="entry name" value="GPI MANNOSYLTRANSFERASE 4"/>
    <property type="match status" value="1"/>
</dbReference>
<evidence type="ECO:0000256" key="11">
    <source>
        <dbReference type="RuleBase" id="RU363075"/>
    </source>
</evidence>
<protein>
    <recommendedName>
        <fullName evidence="11">Mannosyltransferase</fullName>
        <ecNumber evidence="11">2.4.1.-</ecNumber>
    </recommendedName>
</protein>
<evidence type="ECO:0000256" key="10">
    <source>
        <dbReference type="ARBA" id="ARBA00038466"/>
    </source>
</evidence>
<comment type="pathway">
    <text evidence="2">Glycolipid biosynthesis; glycosylphosphatidylinositol-anchor biosynthesis.</text>
</comment>
<dbReference type="STRING" id="7739.C3YJY6"/>
<feature type="transmembrane region" description="Helical" evidence="11">
    <location>
        <begin position="364"/>
        <end position="381"/>
    </location>
</feature>
<evidence type="ECO:0000256" key="4">
    <source>
        <dbReference type="ARBA" id="ARBA00022676"/>
    </source>
</evidence>
<feature type="transmembrane region" description="Helical" evidence="11">
    <location>
        <begin position="314"/>
        <end position="334"/>
    </location>
</feature>
<dbReference type="InterPro" id="IPR005599">
    <property type="entry name" value="GPI_mannosylTrfase"/>
</dbReference>
<feature type="transmembrane region" description="Helical" evidence="11">
    <location>
        <begin position="412"/>
        <end position="430"/>
    </location>
</feature>
<evidence type="ECO:0000256" key="7">
    <source>
        <dbReference type="ARBA" id="ARBA00022824"/>
    </source>
</evidence>
<keyword evidence="8 11" id="KW-1133">Transmembrane helix</keyword>
<dbReference type="InParanoid" id="C3YJY6"/>
<feature type="transmembrane region" description="Helical" evidence="11">
    <location>
        <begin position="211"/>
        <end position="227"/>
    </location>
</feature>
<feature type="signal peptide" evidence="12">
    <location>
        <begin position="1"/>
        <end position="28"/>
    </location>
</feature>
<keyword evidence="3" id="KW-0337">GPI-anchor biosynthesis</keyword>
<feature type="non-terminal residue" evidence="13">
    <location>
        <position position="582"/>
    </location>
</feature>
<evidence type="ECO:0000256" key="3">
    <source>
        <dbReference type="ARBA" id="ARBA00022502"/>
    </source>
</evidence>
<gene>
    <name evidence="13" type="ORF">BRAFLDRAFT_136738</name>
</gene>
<dbReference type="GO" id="GO:0006506">
    <property type="term" value="P:GPI anchor biosynthetic process"/>
    <property type="evidence" value="ECO:0007669"/>
    <property type="project" value="UniProtKB-KW"/>
</dbReference>
<keyword evidence="5" id="KW-0808">Transferase</keyword>
<comment type="similarity">
    <text evidence="10">Belongs to the glycosyltransferase 22 family. PIGZ subfamily.</text>
</comment>
<dbReference type="PANTHER" id="PTHR22760">
    <property type="entry name" value="GLYCOSYLTRANSFERASE"/>
    <property type="match status" value="1"/>
</dbReference>
<dbReference type="GO" id="GO:0005789">
    <property type="term" value="C:endoplasmic reticulum membrane"/>
    <property type="evidence" value="ECO:0007669"/>
    <property type="project" value="UniProtKB-SubCell"/>
</dbReference>
<dbReference type="GO" id="GO:0016757">
    <property type="term" value="F:glycosyltransferase activity"/>
    <property type="evidence" value="ECO:0007669"/>
    <property type="project" value="UniProtKB-KW"/>
</dbReference>
<dbReference type="AlphaFoldDB" id="C3YJY6"/>
<organism>
    <name type="scientific">Branchiostoma floridae</name>
    <name type="common">Florida lancelet</name>
    <name type="synonym">Amphioxus</name>
    <dbReference type="NCBI Taxonomy" id="7739"/>
    <lineage>
        <taxon>Eukaryota</taxon>
        <taxon>Metazoa</taxon>
        <taxon>Chordata</taxon>
        <taxon>Cephalochordata</taxon>
        <taxon>Leptocardii</taxon>
        <taxon>Amphioxiformes</taxon>
        <taxon>Branchiostomatidae</taxon>
        <taxon>Branchiostoma</taxon>
    </lineage>
</organism>
<evidence type="ECO:0000256" key="5">
    <source>
        <dbReference type="ARBA" id="ARBA00022679"/>
    </source>
</evidence>
<sequence length="582" mass="65398">MEARTVWLCLSVLRVAWVLLPQSGYIHPDEFFQSPEVMAGKVLDYKVHLTWEWNEDFPARSPIFPFLTSGIPFLVLKAMNFLGLLPDSIGAYSLLVAPRLWTTILSFCIDICLCKICNSFKAKWKGVEMDAYRCMAVYSASYVTLVFFTRTFSNILETVLFVVIIGLVIDSINSGDSKNGSDIVGNQYLSKSHSVLLSMLIVVGFFNRPNFPAFAFVPMLYWAFYPISQSKGLWLKMAILKCLQLVPGAIVTFVIFVVCDSIYFGSLEVHSLSLDTFLHSPSGFVRNLSVTPLNLLSYNFDKSKLEQHGLHPRVTHLLVNTPLLFGVLSILAFMDIPRLIMKIYSCSKHGGNTKEIKSSDNSKMFFLLCYFIPIFIMSLVAHHEPRYISPCLVPLVLAFHSNFAWKGGKKLLFVGFVVGNVLGGVLFGVLHQGGVVPSLLHLHNLVHQQQSAETVHIIYFHTYMPPGHLLGIHSNQAANQNIDMLQEVTNEKQGPQIHLHDLAGASSNVLFDRLRILYKEKQVSNSTRVYIVSPSTLHSAFSEHGTEMEIVLQEVFFPHLTMEDPPKVQDIVETLSEEDSSL</sequence>
<dbReference type="eggNOG" id="KOG4123">
    <property type="taxonomic scope" value="Eukaryota"/>
</dbReference>
<reference evidence="13" key="1">
    <citation type="journal article" date="2008" name="Nature">
        <title>The amphioxus genome and the evolution of the chordate karyotype.</title>
        <authorList>
            <consortium name="US DOE Joint Genome Institute (JGI-PGF)"/>
            <person name="Putnam N.H."/>
            <person name="Butts T."/>
            <person name="Ferrier D.E.K."/>
            <person name="Furlong R.F."/>
            <person name="Hellsten U."/>
            <person name="Kawashima T."/>
            <person name="Robinson-Rechavi M."/>
            <person name="Shoguchi E."/>
            <person name="Terry A."/>
            <person name="Yu J.-K."/>
            <person name="Benito-Gutierrez E.L."/>
            <person name="Dubchak I."/>
            <person name="Garcia-Fernandez J."/>
            <person name="Gibson-Brown J.J."/>
            <person name="Grigoriev I.V."/>
            <person name="Horton A.C."/>
            <person name="de Jong P.J."/>
            <person name="Jurka J."/>
            <person name="Kapitonov V.V."/>
            <person name="Kohara Y."/>
            <person name="Kuroki Y."/>
            <person name="Lindquist E."/>
            <person name="Lucas S."/>
            <person name="Osoegawa K."/>
            <person name="Pennacchio L.A."/>
            <person name="Salamov A.A."/>
            <person name="Satou Y."/>
            <person name="Sauka-Spengler T."/>
            <person name="Schmutz J."/>
            <person name="Shin-I T."/>
            <person name="Toyoda A."/>
            <person name="Bronner-Fraser M."/>
            <person name="Fujiyama A."/>
            <person name="Holland L.Z."/>
            <person name="Holland P.W.H."/>
            <person name="Satoh N."/>
            <person name="Rokhsar D.S."/>
        </authorList>
    </citation>
    <scope>NUCLEOTIDE SEQUENCE [LARGE SCALE GENOMIC DNA]</scope>
    <source>
        <strain evidence="13">S238N-H82</strain>
        <tissue evidence="13">Testes</tissue>
    </source>
</reference>
<keyword evidence="6 11" id="KW-0812">Transmembrane</keyword>
<feature type="chain" id="PRO_5002935330" description="Mannosyltransferase" evidence="12">
    <location>
        <begin position="29"/>
        <end position="582"/>
    </location>
</feature>
<evidence type="ECO:0000256" key="9">
    <source>
        <dbReference type="ARBA" id="ARBA00023136"/>
    </source>
</evidence>
<dbReference type="Pfam" id="PF03901">
    <property type="entry name" value="Glyco_transf_22"/>
    <property type="match status" value="1"/>
</dbReference>
<dbReference type="EMBL" id="GG666520">
    <property type="protein sequence ID" value="EEN59443.1"/>
    <property type="molecule type" value="Genomic_DNA"/>
</dbReference>
<feature type="transmembrane region" description="Helical" evidence="11">
    <location>
        <begin position="89"/>
        <end position="113"/>
    </location>
</feature>
<keyword evidence="7 11" id="KW-0256">Endoplasmic reticulum</keyword>
<evidence type="ECO:0000256" key="1">
    <source>
        <dbReference type="ARBA" id="ARBA00004477"/>
    </source>
</evidence>
<evidence type="ECO:0000256" key="8">
    <source>
        <dbReference type="ARBA" id="ARBA00022989"/>
    </source>
</evidence>
<keyword evidence="12" id="KW-0732">Signal</keyword>
<keyword evidence="4 11" id="KW-0328">Glycosyltransferase</keyword>
<keyword evidence="9 11" id="KW-0472">Membrane</keyword>
<comment type="subcellular location">
    <subcellularLocation>
        <location evidence="1 11">Endoplasmic reticulum membrane</location>
        <topology evidence="1 11">Multi-pass membrane protein</topology>
    </subcellularLocation>
</comment>
<proteinExistence type="inferred from homology"/>
<accession>C3YJY6</accession>
<dbReference type="EC" id="2.4.1.-" evidence="11"/>
<feature type="transmembrane region" description="Helical" evidence="11">
    <location>
        <begin position="387"/>
        <end position="405"/>
    </location>
</feature>
<evidence type="ECO:0000313" key="13">
    <source>
        <dbReference type="EMBL" id="EEN59443.1"/>
    </source>
</evidence>